<reference evidence="3 4" key="1">
    <citation type="submission" date="2019-06" db="EMBL/GenBank/DDBJ databases">
        <title>Whole genome shotgun sequence of Corynebacterium flavescens NBRC 14136.</title>
        <authorList>
            <person name="Hosoyama A."/>
            <person name="Uohara A."/>
            <person name="Ohji S."/>
            <person name="Ichikawa N."/>
        </authorList>
    </citation>
    <scope>NUCLEOTIDE SEQUENCE [LARGE SCALE GENOMIC DNA]</scope>
    <source>
        <strain evidence="3 4">NBRC 14136</strain>
    </source>
</reference>
<dbReference type="EMBL" id="BJNB01000004">
    <property type="protein sequence ID" value="GEB96968.1"/>
    <property type="molecule type" value="Genomic_DNA"/>
</dbReference>
<evidence type="ECO:0000259" key="2">
    <source>
        <dbReference type="Pfam" id="PF22242"/>
    </source>
</evidence>
<gene>
    <name evidence="3" type="ORF">CFL01nite_04630</name>
</gene>
<evidence type="ECO:0000313" key="4">
    <source>
        <dbReference type="Proteomes" id="UP000315353"/>
    </source>
</evidence>
<dbReference type="AlphaFoldDB" id="A0AB73B4V5"/>
<dbReference type="RefSeq" id="WP_174775513.1">
    <property type="nucleotide sequence ID" value="NZ_BJNB01000004.1"/>
</dbReference>
<organism evidence="3 4">
    <name type="scientific">Corynebacterium flavescens</name>
    <dbReference type="NCBI Taxonomy" id="28028"/>
    <lineage>
        <taxon>Bacteria</taxon>
        <taxon>Bacillati</taxon>
        <taxon>Actinomycetota</taxon>
        <taxon>Actinomycetes</taxon>
        <taxon>Mycobacteriales</taxon>
        <taxon>Corynebacteriaceae</taxon>
        <taxon>Corynebacterium</taxon>
    </lineage>
</organism>
<feature type="domain" description="CGL2689-like C-terminal" evidence="2">
    <location>
        <begin position="170"/>
        <end position="215"/>
    </location>
</feature>
<dbReference type="InterPro" id="IPR054507">
    <property type="entry name" value="CGL2689-like_C"/>
</dbReference>
<feature type="domain" description="Putative oxidoreductase/dehydrogenase Rossmann-like" evidence="1">
    <location>
        <begin position="44"/>
        <end position="98"/>
    </location>
</feature>
<comment type="caution">
    <text evidence="3">The sequence shown here is derived from an EMBL/GenBank/DDBJ whole genome shotgun (WGS) entry which is preliminary data.</text>
</comment>
<proteinExistence type="predicted"/>
<dbReference type="Pfam" id="PF22242">
    <property type="entry name" value="6PGD_like"/>
    <property type="match status" value="1"/>
</dbReference>
<dbReference type="GeneID" id="82881228"/>
<evidence type="ECO:0008006" key="5">
    <source>
        <dbReference type="Google" id="ProtNLM"/>
    </source>
</evidence>
<evidence type="ECO:0000259" key="1">
    <source>
        <dbReference type="Pfam" id="PF10727"/>
    </source>
</evidence>
<protein>
    <recommendedName>
        <fullName evidence="5">Oxidoreductase/dehydrogenase Rossmann-like domain-containing protein</fullName>
    </recommendedName>
</protein>
<dbReference type="InterPro" id="IPR019665">
    <property type="entry name" value="OxRdtase/DH_put_Rossmann_dom"/>
</dbReference>
<dbReference type="Pfam" id="PF10727">
    <property type="entry name" value="Rossmann-like"/>
    <property type="match status" value="1"/>
</dbReference>
<sequence>MQAPRMRVAHLGDSSAGRELVEGMMGAGHDVVKLEDPGDLREFQALVVGVGDARLEATVEMLESFVFDGLIVIHTCLSRGVQVLDPLEAHGVVAVAAAPFAQKRWAISALDELGETIASLIVGEMGATTVEYRDTERPGLAARVYYARMLRRLARHADLFEDEPPELLGNVDSEEIVAAFYAIEEPGLRRSYLESARRLGEVELREELELWALQEENK</sequence>
<dbReference type="Proteomes" id="UP000315353">
    <property type="component" value="Unassembled WGS sequence"/>
</dbReference>
<accession>A0AB73B4V5</accession>
<dbReference type="Gene3D" id="3.40.50.720">
    <property type="entry name" value="NAD(P)-binding Rossmann-like Domain"/>
    <property type="match status" value="1"/>
</dbReference>
<evidence type="ECO:0000313" key="3">
    <source>
        <dbReference type="EMBL" id="GEB96968.1"/>
    </source>
</evidence>
<dbReference type="Gene3D" id="1.10.1040.40">
    <property type="match status" value="1"/>
</dbReference>
<name>A0AB73B4V5_CORFL</name>